<organism evidence="1 2">
    <name type="scientific">Grimontia celer</name>
    <dbReference type="NCBI Taxonomy" id="1796497"/>
    <lineage>
        <taxon>Bacteria</taxon>
        <taxon>Pseudomonadati</taxon>
        <taxon>Pseudomonadota</taxon>
        <taxon>Gammaproteobacteria</taxon>
        <taxon>Vibrionales</taxon>
        <taxon>Vibrionaceae</taxon>
        <taxon>Grimontia</taxon>
    </lineage>
</organism>
<dbReference type="SUPFAM" id="SSF52540">
    <property type="entry name" value="P-loop containing nucleoside triphosphate hydrolases"/>
    <property type="match status" value="1"/>
</dbReference>
<evidence type="ECO:0000313" key="1">
    <source>
        <dbReference type="EMBL" id="CZF81154.1"/>
    </source>
</evidence>
<dbReference type="PANTHER" id="PTHR32309">
    <property type="entry name" value="TYROSINE-PROTEIN KINASE"/>
    <property type="match status" value="1"/>
</dbReference>
<proteinExistence type="predicted"/>
<dbReference type="PANTHER" id="PTHR32309:SF13">
    <property type="entry name" value="FERRIC ENTEROBACTIN TRANSPORT PROTEIN FEPE"/>
    <property type="match status" value="1"/>
</dbReference>
<dbReference type="InterPro" id="IPR027417">
    <property type="entry name" value="P-loop_NTPase"/>
</dbReference>
<keyword evidence="1" id="KW-0418">Kinase</keyword>
<dbReference type="Gene3D" id="3.40.50.300">
    <property type="entry name" value="P-loop containing nucleotide triphosphate hydrolases"/>
    <property type="match status" value="1"/>
</dbReference>
<dbReference type="AlphaFoldDB" id="A0A128F423"/>
<dbReference type="Proteomes" id="UP000071641">
    <property type="component" value="Unassembled WGS sequence"/>
</dbReference>
<evidence type="ECO:0000313" key="2">
    <source>
        <dbReference type="Proteomes" id="UP000071641"/>
    </source>
</evidence>
<sequence length="235" mass="26035">MFISPLNVEIERIYFQIVRNNYKTLTITATESGEGVTSLASAIAHRSLLAGQSTLVVDLNLYHPSLVSQGMTVTTYDNHYLPNPELVGVDGENTYFTGIIAPSKRETIMELRRPGSLETYVEEWHKDYDLIIFDTSPVARLNANNIPPERVAAASDGTIMVVMTGQTTEAQASESVKKLNDAGAHLLGCVMNDKNNPSLKTEILREIGRLGNRFPKLTQKLRKSIFSSHLLSLEI</sequence>
<keyword evidence="2" id="KW-1185">Reference proteome</keyword>
<dbReference type="EC" id="2.7.10.2" evidence="1"/>
<dbReference type="GO" id="GO:0005886">
    <property type="term" value="C:plasma membrane"/>
    <property type="evidence" value="ECO:0007669"/>
    <property type="project" value="TreeGrafter"/>
</dbReference>
<keyword evidence="1" id="KW-0808">Transferase</keyword>
<gene>
    <name evidence="1" type="primary">ywqD</name>
    <name evidence="1" type="ORF">GCE9029_02429</name>
</gene>
<dbReference type="GO" id="GO:0004715">
    <property type="term" value="F:non-membrane spanning protein tyrosine kinase activity"/>
    <property type="evidence" value="ECO:0007669"/>
    <property type="project" value="UniProtKB-EC"/>
</dbReference>
<name>A0A128F423_9GAMM</name>
<dbReference type="EMBL" id="FIZX01000002">
    <property type="protein sequence ID" value="CZF81154.1"/>
    <property type="molecule type" value="Genomic_DNA"/>
</dbReference>
<dbReference type="OrthoDB" id="5812594at2"/>
<dbReference type="InterPro" id="IPR050445">
    <property type="entry name" value="Bact_polysacc_biosynth/exp"/>
</dbReference>
<protein>
    <submittedName>
        <fullName evidence="1">Tyrosine-protein kinase YwqD</fullName>
        <ecNumber evidence="1">2.7.10.2</ecNumber>
    </submittedName>
</protein>
<reference evidence="2" key="1">
    <citation type="submission" date="2016-02" db="EMBL/GenBank/DDBJ databases">
        <authorList>
            <person name="Rodrigo-Torres Lidia"/>
            <person name="Arahal R.David."/>
        </authorList>
    </citation>
    <scope>NUCLEOTIDE SEQUENCE [LARGE SCALE GENOMIC DNA]</scope>
    <source>
        <strain evidence="2">CECT 9029</strain>
    </source>
</reference>
<accession>A0A128F423</accession>
<dbReference type="RefSeq" id="WP_062663500.1">
    <property type="nucleotide sequence ID" value="NZ_FIZX01000002.1"/>
</dbReference>
<dbReference type="STRING" id="1796497.GCE9029_02429"/>